<dbReference type="EMBL" id="LNRQ01000009">
    <property type="protein sequence ID" value="KZM81672.1"/>
    <property type="molecule type" value="Genomic_DNA"/>
</dbReference>
<dbReference type="InterPro" id="IPR004345">
    <property type="entry name" value="TB2_DP1_HVA22"/>
</dbReference>
<dbReference type="Pfam" id="PF12874">
    <property type="entry name" value="zf-met"/>
    <property type="match status" value="3"/>
</dbReference>
<sequence>MITNFRPTFALVYPLCASVQAIETNSNCEMRKLVTYWVLFSLISLLDHTFGGLIDWLPVWPYAKIIAIFWLVIPRFDGAGIAYNCFVRPCLSGQLPQVVLVLLNKNQDPSLEEESFPVPAQRDIIEHGGEALEELISTKSTMKPNTRVDVKVLTLPAPLVQNVQREWTCAVCQVTTTSEATLNSHLQGRKHKIKCEELKAGKQTTMRVVTIGGTNRVRYCTICQVKTQSEAIWNSHVQGKKHKSKCKELRAIVKAEKNNFSSTATKSCQANQDPNNRFGCDICQMTLQSEVTLQSHLQGKRHKSNSEQFKARKMAEEYAFPAS</sequence>
<dbReference type="SMART" id="SM00355">
    <property type="entry name" value="ZnF_C2H2"/>
    <property type="match status" value="3"/>
</dbReference>
<dbReference type="Pfam" id="PF03134">
    <property type="entry name" value="TB2_DP1_HVA22"/>
    <property type="match status" value="1"/>
</dbReference>
<name>A0A175YFR8_DAUCS</name>
<dbReference type="GO" id="GO:0008270">
    <property type="term" value="F:zinc ion binding"/>
    <property type="evidence" value="ECO:0007669"/>
    <property type="project" value="InterPro"/>
</dbReference>
<accession>A0A175YFR8</accession>
<comment type="caution">
    <text evidence="2">The sequence shown here is derived from an EMBL/GenBank/DDBJ whole genome shotgun (WGS) entry which is preliminary data.</text>
</comment>
<dbReference type="Gene3D" id="3.30.160.60">
    <property type="entry name" value="Classic Zinc Finger"/>
    <property type="match status" value="3"/>
</dbReference>
<dbReference type="OMA" id="VRYCTIC"/>
<dbReference type="InterPro" id="IPR013087">
    <property type="entry name" value="Znf_C2H2_type"/>
</dbReference>
<dbReference type="AlphaFoldDB" id="A0A175YFR8"/>
<dbReference type="GO" id="GO:0003676">
    <property type="term" value="F:nucleic acid binding"/>
    <property type="evidence" value="ECO:0007669"/>
    <property type="project" value="InterPro"/>
</dbReference>
<dbReference type="InterPro" id="IPR036236">
    <property type="entry name" value="Znf_C2H2_sf"/>
</dbReference>
<dbReference type="PANTHER" id="PTHR47487:SF16">
    <property type="entry name" value="C2H2-TYPE DOMAIN-CONTAINING PROTEIN"/>
    <property type="match status" value="1"/>
</dbReference>
<dbReference type="PANTHER" id="PTHR47487">
    <property type="entry name" value="OS06G0651300 PROTEIN-RELATED"/>
    <property type="match status" value="1"/>
</dbReference>
<dbReference type="Gramene" id="KZM81672">
    <property type="protein sequence ID" value="KZM81672"/>
    <property type="gene ID" value="DCAR_029285"/>
</dbReference>
<protein>
    <recommendedName>
        <fullName evidence="1">C2H2-type domain-containing protein</fullName>
    </recommendedName>
</protein>
<reference evidence="2" key="1">
    <citation type="journal article" date="2016" name="Nat. Genet.">
        <title>A high-quality carrot genome assembly provides new insights into carotenoid accumulation and asterid genome evolution.</title>
        <authorList>
            <person name="Iorizzo M."/>
            <person name="Ellison S."/>
            <person name="Senalik D."/>
            <person name="Zeng P."/>
            <person name="Satapoomin P."/>
            <person name="Huang J."/>
            <person name="Bowman M."/>
            <person name="Iovene M."/>
            <person name="Sanseverino W."/>
            <person name="Cavagnaro P."/>
            <person name="Yildiz M."/>
            <person name="Macko-Podgorni A."/>
            <person name="Moranska E."/>
            <person name="Grzebelus E."/>
            <person name="Grzebelus D."/>
            <person name="Ashrafi H."/>
            <person name="Zheng Z."/>
            <person name="Cheng S."/>
            <person name="Spooner D."/>
            <person name="Van Deynze A."/>
            <person name="Simon P."/>
        </authorList>
    </citation>
    <scope>NUCLEOTIDE SEQUENCE [LARGE SCALE GENOMIC DNA]</scope>
    <source>
        <tissue evidence="2">Leaf</tissue>
    </source>
</reference>
<dbReference type="SMART" id="SM00451">
    <property type="entry name" value="ZnF_U1"/>
    <property type="match status" value="3"/>
</dbReference>
<dbReference type="SUPFAM" id="SSF57667">
    <property type="entry name" value="beta-beta-alpha zinc fingers"/>
    <property type="match status" value="3"/>
</dbReference>
<feature type="domain" description="C2H2-type" evidence="1">
    <location>
        <begin position="280"/>
        <end position="302"/>
    </location>
</feature>
<gene>
    <name evidence="2" type="ORF">DCAR_029285</name>
</gene>
<proteinExistence type="predicted"/>
<evidence type="ECO:0000313" key="2">
    <source>
        <dbReference type="EMBL" id="KZM81672.1"/>
    </source>
</evidence>
<organism evidence="2">
    <name type="scientific">Daucus carota subsp. sativus</name>
    <name type="common">Carrot</name>
    <dbReference type="NCBI Taxonomy" id="79200"/>
    <lineage>
        <taxon>Eukaryota</taxon>
        <taxon>Viridiplantae</taxon>
        <taxon>Streptophyta</taxon>
        <taxon>Embryophyta</taxon>
        <taxon>Tracheophyta</taxon>
        <taxon>Spermatophyta</taxon>
        <taxon>Magnoliopsida</taxon>
        <taxon>eudicotyledons</taxon>
        <taxon>Gunneridae</taxon>
        <taxon>Pentapetalae</taxon>
        <taxon>asterids</taxon>
        <taxon>campanulids</taxon>
        <taxon>Apiales</taxon>
        <taxon>Apiaceae</taxon>
        <taxon>Apioideae</taxon>
        <taxon>Scandiceae</taxon>
        <taxon>Daucinae</taxon>
        <taxon>Daucus</taxon>
        <taxon>Daucus sect. Daucus</taxon>
    </lineage>
</organism>
<dbReference type="InterPro" id="IPR003604">
    <property type="entry name" value="Matrin/U1-like-C_Znf_C2H2"/>
</dbReference>
<evidence type="ECO:0000259" key="1">
    <source>
        <dbReference type="PROSITE" id="PS00028"/>
    </source>
</evidence>
<dbReference type="PROSITE" id="PS00028">
    <property type="entry name" value="ZINC_FINGER_C2H2_1"/>
    <property type="match status" value="1"/>
</dbReference>